<dbReference type="CDD" id="cd05403">
    <property type="entry name" value="NT_KNTase_like"/>
    <property type="match status" value="1"/>
</dbReference>
<keyword evidence="2" id="KW-0808">Transferase</keyword>
<dbReference type="InterPro" id="IPR002934">
    <property type="entry name" value="Polymerase_NTP_transf_dom"/>
</dbReference>
<dbReference type="KEGG" id="scib:HUG20_11240"/>
<dbReference type="InterPro" id="IPR043519">
    <property type="entry name" value="NT_sf"/>
</dbReference>
<dbReference type="RefSeq" id="WP_200084782.1">
    <property type="nucleotide sequence ID" value="NZ_CP054706.1"/>
</dbReference>
<evidence type="ECO:0000313" key="2">
    <source>
        <dbReference type="EMBL" id="QQK80409.1"/>
    </source>
</evidence>
<evidence type="ECO:0000259" key="1">
    <source>
        <dbReference type="Pfam" id="PF01909"/>
    </source>
</evidence>
<sequence length="56" mass="6292">MVVLFGSYGNGTAHTDSDIDVRMEPILVEKNKDRSGFLVEIMKTGQVIYKRDQAFA</sequence>
<name>A0A7T6ZBE6_9BACI</name>
<protein>
    <submittedName>
        <fullName evidence="2">Nucleotidyltransferase domain-containing protein</fullName>
    </submittedName>
</protein>
<dbReference type="SUPFAM" id="SSF81301">
    <property type="entry name" value="Nucleotidyltransferase"/>
    <property type="match status" value="1"/>
</dbReference>
<dbReference type="GO" id="GO:0016779">
    <property type="term" value="F:nucleotidyltransferase activity"/>
    <property type="evidence" value="ECO:0007669"/>
    <property type="project" value="InterPro"/>
</dbReference>
<accession>A0A7T6ZBE6</accession>
<feature type="domain" description="Polymerase nucleotidyl transferase" evidence="1">
    <location>
        <begin position="2"/>
        <end position="21"/>
    </location>
</feature>
<dbReference type="EMBL" id="CP054706">
    <property type="protein sequence ID" value="QQK80409.1"/>
    <property type="molecule type" value="Genomic_DNA"/>
</dbReference>
<gene>
    <name evidence="2" type="ORF">HUG20_11240</name>
</gene>
<evidence type="ECO:0000313" key="3">
    <source>
        <dbReference type="Proteomes" id="UP000595349"/>
    </source>
</evidence>
<proteinExistence type="predicted"/>
<keyword evidence="3" id="KW-1185">Reference proteome</keyword>
<dbReference type="Pfam" id="PF01909">
    <property type="entry name" value="NTP_transf_2"/>
    <property type="match status" value="1"/>
</dbReference>
<reference evidence="2 3" key="1">
    <citation type="submission" date="2020-06" db="EMBL/GenBank/DDBJ databases">
        <title>Genomic analysis of Salicibibacter sp. NKC21-4.</title>
        <authorList>
            <person name="Oh Y.J."/>
        </authorList>
    </citation>
    <scope>NUCLEOTIDE SEQUENCE [LARGE SCALE GENOMIC DNA]</scope>
    <source>
        <strain evidence="2 3">NKC21-4</strain>
    </source>
</reference>
<organism evidence="2 3">
    <name type="scientific">Salicibibacter cibi</name>
    <dbReference type="NCBI Taxonomy" id="2743001"/>
    <lineage>
        <taxon>Bacteria</taxon>
        <taxon>Bacillati</taxon>
        <taxon>Bacillota</taxon>
        <taxon>Bacilli</taxon>
        <taxon>Bacillales</taxon>
        <taxon>Bacillaceae</taxon>
        <taxon>Salicibibacter</taxon>
    </lineage>
</organism>
<dbReference type="Gene3D" id="3.30.460.10">
    <property type="entry name" value="Beta Polymerase, domain 2"/>
    <property type="match status" value="1"/>
</dbReference>
<dbReference type="Proteomes" id="UP000595349">
    <property type="component" value="Chromosome"/>
</dbReference>
<dbReference type="AlphaFoldDB" id="A0A7T6ZBE6"/>